<evidence type="ECO:0000313" key="2">
    <source>
        <dbReference type="EMBL" id="RKP05993.1"/>
    </source>
</evidence>
<evidence type="ECO:0000313" key="3">
    <source>
        <dbReference type="Proteomes" id="UP000271241"/>
    </source>
</evidence>
<evidence type="ECO:0000256" key="1">
    <source>
        <dbReference type="SAM" id="MobiDB-lite"/>
    </source>
</evidence>
<feature type="compositionally biased region" description="Basic and acidic residues" evidence="1">
    <location>
        <begin position="183"/>
        <end position="193"/>
    </location>
</feature>
<keyword evidence="3" id="KW-1185">Reference proteome</keyword>
<accession>A0A4P9XJP6</accession>
<gene>
    <name evidence="2" type="ORF">THASP1DRAFT_25602</name>
</gene>
<name>A0A4P9XJP6_9FUNG</name>
<dbReference type="Proteomes" id="UP000271241">
    <property type="component" value="Unassembled WGS sequence"/>
</dbReference>
<sequence>MSANTVANTAQSCRMRSITHVSAPLEPLPLLSTPSARPTLMQRLLVRLAFAAVLGACFLVESADAWPSKADDPCGPPGLFLSSGRITVQRCAAGMQCAPNAHIGDTHWCQNVDDHGRMAPSTAPPATGAAAAGGGDSNRDKAAESRPAAAIEQPGSAARKSEPKVAAGPANKIENGGGGQGSKGDDKGGAHYN</sequence>
<dbReference type="EMBL" id="KZ992980">
    <property type="protein sequence ID" value="RKP05993.1"/>
    <property type="molecule type" value="Genomic_DNA"/>
</dbReference>
<proteinExistence type="predicted"/>
<protein>
    <submittedName>
        <fullName evidence="2">Uncharacterized protein</fullName>
    </submittedName>
</protein>
<feature type="compositionally biased region" description="Low complexity" evidence="1">
    <location>
        <begin position="119"/>
        <end position="130"/>
    </location>
</feature>
<dbReference type="AlphaFoldDB" id="A0A4P9XJP6"/>
<organism evidence="2 3">
    <name type="scientific">Thamnocephalis sphaerospora</name>
    <dbReference type="NCBI Taxonomy" id="78915"/>
    <lineage>
        <taxon>Eukaryota</taxon>
        <taxon>Fungi</taxon>
        <taxon>Fungi incertae sedis</taxon>
        <taxon>Zoopagomycota</taxon>
        <taxon>Zoopagomycotina</taxon>
        <taxon>Zoopagomycetes</taxon>
        <taxon>Zoopagales</taxon>
        <taxon>Sigmoideomycetaceae</taxon>
        <taxon>Thamnocephalis</taxon>
    </lineage>
</organism>
<feature type="region of interest" description="Disordered" evidence="1">
    <location>
        <begin position="115"/>
        <end position="193"/>
    </location>
</feature>
<reference evidence="3" key="1">
    <citation type="journal article" date="2018" name="Nat. Microbiol.">
        <title>Leveraging single-cell genomics to expand the fungal tree of life.</title>
        <authorList>
            <person name="Ahrendt S.R."/>
            <person name="Quandt C.A."/>
            <person name="Ciobanu D."/>
            <person name="Clum A."/>
            <person name="Salamov A."/>
            <person name="Andreopoulos B."/>
            <person name="Cheng J.F."/>
            <person name="Woyke T."/>
            <person name="Pelin A."/>
            <person name="Henrissat B."/>
            <person name="Reynolds N.K."/>
            <person name="Benny G.L."/>
            <person name="Smith M.E."/>
            <person name="James T.Y."/>
            <person name="Grigoriev I.V."/>
        </authorList>
    </citation>
    <scope>NUCLEOTIDE SEQUENCE [LARGE SCALE GENOMIC DNA]</scope>
    <source>
        <strain evidence="3">RSA 1356</strain>
    </source>
</reference>